<protein>
    <submittedName>
        <fullName evidence="2">Putative product</fullName>
    </submittedName>
</protein>
<feature type="chain" id="PRO_5027112754" evidence="1">
    <location>
        <begin position="21"/>
        <end position="104"/>
    </location>
</feature>
<name>A0A6M2DXY4_XENCH</name>
<feature type="signal peptide" evidence="1">
    <location>
        <begin position="1"/>
        <end position="20"/>
    </location>
</feature>
<evidence type="ECO:0000313" key="2">
    <source>
        <dbReference type="EMBL" id="NOV51235.1"/>
    </source>
</evidence>
<reference evidence="2" key="1">
    <citation type="submission" date="2020-03" db="EMBL/GenBank/DDBJ databases">
        <title>Transcriptomic Profiling of the Digestive Tract of the Rat Flea, Xenopsylla cheopis, Following Blood Feeding and Infection with Yersinia pestis.</title>
        <authorList>
            <person name="Bland D.M."/>
            <person name="Martens C.A."/>
            <person name="Virtaneva K."/>
            <person name="Kanakabandi K."/>
            <person name="Long D."/>
            <person name="Rosenke R."/>
            <person name="Saturday G.A."/>
            <person name="Hoyt F.H."/>
            <person name="Bruno D.P."/>
            <person name="Ribeiro J.M.C."/>
            <person name="Hinnebusch J."/>
        </authorList>
    </citation>
    <scope>NUCLEOTIDE SEQUENCE</scope>
</reference>
<dbReference type="AlphaFoldDB" id="A0A6M2DXY4"/>
<sequence length="104" mass="11933">MEHFSCQALLKLLLINLTYADITVLVNCLPGSIIGFYSTTFSGMAILEIRGGRVWKQTFLSFNFKILLFLLFRNRTHFCKPFVSVIILKRLAPVTACYLYHHSS</sequence>
<keyword evidence="1" id="KW-0732">Signal</keyword>
<organism evidence="2">
    <name type="scientific">Xenopsylla cheopis</name>
    <name type="common">Oriental rat flea</name>
    <name type="synonym">Pulex cheopis</name>
    <dbReference type="NCBI Taxonomy" id="163159"/>
    <lineage>
        <taxon>Eukaryota</taxon>
        <taxon>Metazoa</taxon>
        <taxon>Ecdysozoa</taxon>
        <taxon>Arthropoda</taxon>
        <taxon>Hexapoda</taxon>
        <taxon>Insecta</taxon>
        <taxon>Pterygota</taxon>
        <taxon>Neoptera</taxon>
        <taxon>Endopterygota</taxon>
        <taxon>Siphonaptera</taxon>
        <taxon>Pulicidae</taxon>
        <taxon>Xenopsyllinae</taxon>
        <taxon>Xenopsylla</taxon>
    </lineage>
</organism>
<proteinExistence type="predicted"/>
<accession>A0A6M2DXY4</accession>
<dbReference type="EMBL" id="GIIL01007509">
    <property type="protein sequence ID" value="NOV51235.1"/>
    <property type="molecule type" value="Transcribed_RNA"/>
</dbReference>
<evidence type="ECO:0000256" key="1">
    <source>
        <dbReference type="SAM" id="SignalP"/>
    </source>
</evidence>